<dbReference type="RefSeq" id="WP_187996318.1">
    <property type="nucleotide sequence ID" value="NZ_JACEXG010000002.1"/>
</dbReference>
<dbReference type="Pfam" id="PF04024">
    <property type="entry name" value="PspC"/>
    <property type="match status" value="1"/>
</dbReference>
<accession>A0ABS2TE84</accession>
<evidence type="ECO:0000256" key="3">
    <source>
        <dbReference type="ARBA" id="ARBA00022692"/>
    </source>
</evidence>
<keyword evidence="2" id="KW-1003">Cell membrane</keyword>
<gene>
    <name evidence="8" type="ORF">JVW63_04505</name>
</gene>
<sequence length="379" mass="39575">MTGDSFFDSVRSLGIRRPDNTPLAGVCAGLARRWGVDPVLVRAAVVALGFFGGAGITLYALGWLFLPDESDRIHAQEPFYGTVSSSFVFAIILVFLPTSGWGFRDVFFVGPFGFIITVVITVLVVLALRDSRVETRWQAEKVAPEGDSPPGPDRRHLYSPDAAVQVTPPAAGGRLVLFAIAVLLIIAAGVAYAIDRGSSSLSDSALVLAACAAASILLGLTVTVYGIVGRRGGGLSTLAILAALLCLPIAATTSIPSAEHSVIMGERVWAPTSASDADGGFSVLLGSGEIDVTGLDEAEIDVTGRLGEVTIVIGDEQRVAVVADYVMSDLSGVDERSQRNSGVAGDATILNGDIDSIDDADIIIRLDLVAADFTLERQS</sequence>
<dbReference type="InterPro" id="IPR052027">
    <property type="entry name" value="PspC"/>
</dbReference>
<feature type="transmembrane region" description="Helical" evidence="6">
    <location>
        <begin position="108"/>
        <end position="128"/>
    </location>
</feature>
<evidence type="ECO:0000256" key="2">
    <source>
        <dbReference type="ARBA" id="ARBA00022475"/>
    </source>
</evidence>
<evidence type="ECO:0000256" key="1">
    <source>
        <dbReference type="ARBA" id="ARBA00004162"/>
    </source>
</evidence>
<organism evidence="8 9">
    <name type="scientific">Flaviflexus equikiangi</name>
    <dbReference type="NCBI Taxonomy" id="2758573"/>
    <lineage>
        <taxon>Bacteria</taxon>
        <taxon>Bacillati</taxon>
        <taxon>Actinomycetota</taxon>
        <taxon>Actinomycetes</taxon>
        <taxon>Actinomycetales</taxon>
        <taxon>Actinomycetaceae</taxon>
        <taxon>Flaviflexus</taxon>
    </lineage>
</organism>
<feature type="transmembrane region" description="Helical" evidence="6">
    <location>
        <begin position="206"/>
        <end position="228"/>
    </location>
</feature>
<proteinExistence type="predicted"/>
<feature type="transmembrane region" description="Helical" evidence="6">
    <location>
        <begin position="235"/>
        <end position="255"/>
    </location>
</feature>
<feature type="transmembrane region" description="Helical" evidence="6">
    <location>
        <begin position="78"/>
        <end position="96"/>
    </location>
</feature>
<comment type="caution">
    <text evidence="8">The sequence shown here is derived from an EMBL/GenBank/DDBJ whole genome shotgun (WGS) entry which is preliminary data.</text>
</comment>
<evidence type="ECO:0000313" key="8">
    <source>
        <dbReference type="EMBL" id="MBM9432960.1"/>
    </source>
</evidence>
<feature type="transmembrane region" description="Helical" evidence="6">
    <location>
        <begin position="175"/>
        <end position="194"/>
    </location>
</feature>
<keyword evidence="4 6" id="KW-1133">Transmembrane helix</keyword>
<dbReference type="EMBL" id="JAFFJS010000002">
    <property type="protein sequence ID" value="MBM9432960.1"/>
    <property type="molecule type" value="Genomic_DNA"/>
</dbReference>
<dbReference type="InterPro" id="IPR007168">
    <property type="entry name" value="Phageshock_PspC_N"/>
</dbReference>
<evidence type="ECO:0000256" key="6">
    <source>
        <dbReference type="SAM" id="Phobius"/>
    </source>
</evidence>
<feature type="transmembrane region" description="Helical" evidence="6">
    <location>
        <begin position="39"/>
        <end position="66"/>
    </location>
</feature>
<dbReference type="PANTHER" id="PTHR33885">
    <property type="entry name" value="PHAGE SHOCK PROTEIN C"/>
    <property type="match status" value="1"/>
</dbReference>
<name>A0ABS2TE84_9ACTO</name>
<evidence type="ECO:0000256" key="5">
    <source>
        <dbReference type="ARBA" id="ARBA00023136"/>
    </source>
</evidence>
<feature type="domain" description="Phage shock protein PspC N-terminal" evidence="7">
    <location>
        <begin position="16"/>
        <end position="69"/>
    </location>
</feature>
<keyword evidence="5 6" id="KW-0472">Membrane</keyword>
<evidence type="ECO:0000313" key="9">
    <source>
        <dbReference type="Proteomes" id="UP000705983"/>
    </source>
</evidence>
<evidence type="ECO:0000256" key="4">
    <source>
        <dbReference type="ARBA" id="ARBA00022989"/>
    </source>
</evidence>
<dbReference type="Proteomes" id="UP000705983">
    <property type="component" value="Unassembled WGS sequence"/>
</dbReference>
<keyword evidence="3 6" id="KW-0812">Transmembrane</keyword>
<dbReference type="PANTHER" id="PTHR33885:SF3">
    <property type="entry name" value="PHAGE SHOCK PROTEIN C"/>
    <property type="match status" value="1"/>
</dbReference>
<comment type="subcellular location">
    <subcellularLocation>
        <location evidence="1">Cell membrane</location>
        <topology evidence="1">Single-pass membrane protein</topology>
    </subcellularLocation>
</comment>
<evidence type="ECO:0000259" key="7">
    <source>
        <dbReference type="Pfam" id="PF04024"/>
    </source>
</evidence>
<reference evidence="9" key="1">
    <citation type="submission" date="2021-02" db="EMBL/GenBank/DDBJ databases">
        <title>Leucobacter sp. CX169.</title>
        <authorList>
            <person name="Cheng Y."/>
        </authorList>
    </citation>
    <scope>NUCLEOTIDE SEQUENCE [LARGE SCALE GENOMIC DNA]</scope>
    <source>
        <strain evidence="9">JY899</strain>
    </source>
</reference>
<protein>
    <submittedName>
        <fullName evidence="8">PspC domain-containing protein</fullName>
    </submittedName>
</protein>
<keyword evidence="9" id="KW-1185">Reference proteome</keyword>